<accession>A0A1I7I904</accession>
<evidence type="ECO:0000313" key="6">
    <source>
        <dbReference type="EMBL" id="SFU69463.1"/>
    </source>
</evidence>
<dbReference type="PANTHER" id="PTHR42711">
    <property type="entry name" value="ABC TRANSPORTER ATP-BINDING PROTEIN"/>
    <property type="match status" value="1"/>
</dbReference>
<keyword evidence="2" id="KW-0813">Transport</keyword>
<dbReference type="SUPFAM" id="SSF52540">
    <property type="entry name" value="P-loop containing nucleoside triphosphate hydrolases"/>
    <property type="match status" value="1"/>
</dbReference>
<dbReference type="InterPro" id="IPR017871">
    <property type="entry name" value="ABC_transporter-like_CS"/>
</dbReference>
<organism evidence="6 7">
    <name type="scientific">Streptococcus gallolyticus</name>
    <dbReference type="NCBI Taxonomy" id="315405"/>
    <lineage>
        <taxon>Bacteria</taxon>
        <taxon>Bacillati</taxon>
        <taxon>Bacillota</taxon>
        <taxon>Bacilli</taxon>
        <taxon>Lactobacillales</taxon>
        <taxon>Streptococcaceae</taxon>
        <taxon>Streptococcus</taxon>
    </lineage>
</organism>
<name>A0A1I7I904_9STRE</name>
<protein>
    <submittedName>
        <fullName evidence="6">Lipooligosaccharide transport system ATP-binding protein</fullName>
    </submittedName>
</protein>
<dbReference type="PROSITE" id="PS00211">
    <property type="entry name" value="ABC_TRANSPORTER_1"/>
    <property type="match status" value="1"/>
</dbReference>
<keyword evidence="3" id="KW-0547">Nucleotide-binding</keyword>
<gene>
    <name evidence="6" type="ORF">SAMN05660328_104115</name>
</gene>
<feature type="domain" description="ABC transporter" evidence="5">
    <location>
        <begin position="4"/>
        <end position="234"/>
    </location>
</feature>
<evidence type="ECO:0000256" key="3">
    <source>
        <dbReference type="ARBA" id="ARBA00022741"/>
    </source>
</evidence>
<evidence type="ECO:0000256" key="2">
    <source>
        <dbReference type="ARBA" id="ARBA00022448"/>
    </source>
</evidence>
<dbReference type="RefSeq" id="WP_074581962.1">
    <property type="nucleotide sequence ID" value="NZ_FNFJ01000004.1"/>
</dbReference>
<reference evidence="7" key="1">
    <citation type="submission" date="2016-10" db="EMBL/GenBank/DDBJ databases">
        <authorList>
            <person name="Varghese N."/>
            <person name="Submissions S."/>
        </authorList>
    </citation>
    <scope>NUCLEOTIDE SEQUENCE [LARGE SCALE GENOMIC DNA]</scope>
    <source>
        <strain evidence="7">LMG 15572</strain>
    </source>
</reference>
<evidence type="ECO:0000256" key="4">
    <source>
        <dbReference type="ARBA" id="ARBA00022840"/>
    </source>
</evidence>
<dbReference type="InterPro" id="IPR050763">
    <property type="entry name" value="ABC_transporter_ATP-binding"/>
</dbReference>
<proteinExistence type="inferred from homology"/>
<dbReference type="SMART" id="SM00382">
    <property type="entry name" value="AAA"/>
    <property type="match status" value="1"/>
</dbReference>
<dbReference type="Gene3D" id="3.40.50.300">
    <property type="entry name" value="P-loop containing nucleotide triphosphate hydrolases"/>
    <property type="match status" value="1"/>
</dbReference>
<dbReference type="GO" id="GO:0016887">
    <property type="term" value="F:ATP hydrolysis activity"/>
    <property type="evidence" value="ECO:0007669"/>
    <property type="project" value="InterPro"/>
</dbReference>
<dbReference type="Proteomes" id="UP000183629">
    <property type="component" value="Unassembled WGS sequence"/>
</dbReference>
<dbReference type="PANTHER" id="PTHR42711:SF5">
    <property type="entry name" value="ABC TRANSPORTER ATP-BINDING PROTEIN NATA"/>
    <property type="match status" value="1"/>
</dbReference>
<dbReference type="Pfam" id="PF00005">
    <property type="entry name" value="ABC_tran"/>
    <property type="match status" value="1"/>
</dbReference>
<dbReference type="GO" id="GO:0005524">
    <property type="term" value="F:ATP binding"/>
    <property type="evidence" value="ECO:0007669"/>
    <property type="project" value="UniProtKB-KW"/>
</dbReference>
<dbReference type="InterPro" id="IPR003593">
    <property type="entry name" value="AAA+_ATPase"/>
</dbReference>
<keyword evidence="7" id="KW-1185">Reference proteome</keyword>
<dbReference type="InterPro" id="IPR027417">
    <property type="entry name" value="P-loop_NTPase"/>
</dbReference>
<dbReference type="InterPro" id="IPR003439">
    <property type="entry name" value="ABC_transporter-like_ATP-bd"/>
</dbReference>
<evidence type="ECO:0000313" key="7">
    <source>
        <dbReference type="Proteomes" id="UP000183629"/>
    </source>
</evidence>
<sequence>METLRVDGLSKNYGNYRAVKDINFIVTSGECLGILGINGAGKTTTLKMIYSANKITSGDVYILGKNIKSLSDRGKSKLGIVAQEDMLDTTLTVFENLIAHGICYGINSKELKNRAKELLEFVQLDNHADKMISELSGGMRRRVVLARALINNPEIIILDEPTVGLDIQSRNIIWNKLKVLKQQGVSIIITSHYMNEIEFLADRIAIIDSGVIKDEGTIDSLLNKYHEKDIEELFLKLTSSSKGGESV</sequence>
<evidence type="ECO:0000259" key="5">
    <source>
        <dbReference type="PROSITE" id="PS50893"/>
    </source>
</evidence>
<evidence type="ECO:0000256" key="1">
    <source>
        <dbReference type="ARBA" id="ARBA00005417"/>
    </source>
</evidence>
<comment type="similarity">
    <text evidence="1">Belongs to the ABC transporter superfamily.</text>
</comment>
<dbReference type="PROSITE" id="PS50893">
    <property type="entry name" value="ABC_TRANSPORTER_2"/>
    <property type="match status" value="1"/>
</dbReference>
<dbReference type="EMBL" id="FPBN01000004">
    <property type="protein sequence ID" value="SFU69463.1"/>
    <property type="molecule type" value="Genomic_DNA"/>
</dbReference>
<keyword evidence="4 6" id="KW-0067">ATP-binding</keyword>
<dbReference type="AlphaFoldDB" id="A0A1I7I904"/>